<sequence length="479" mass="54372">MYRIGSRIITNTRPQQWGYLNYTTKNNTTTTATKQLMNDETHVLQHIKPQLNFDYIKDNCQQIQDNAKKRNSSVDVHNIVDLYQQYRVVKKETDTLRAKRNIVAANMKGVAKGDTKERNRLIEEGKFIKEQVNICENRFEKLHNQLYSEALKIPNNTHPDVPIGPESNARVLEMSGEKPTHLQEFAFKDHLELGESLGVIKSAAQTTGHKFYYLTREGAMLEMALSFWAFSKMTNQHNFIPVITPDLVHPSLAEACGFQPRSEATQLFWIKDQDLCLTATSEIPLAGMYSNSQIKGSELPIKMVGYSHCFRAETGHGVHNKGIYRVHQFSKVEMFVVSTPEQSDEILDSLLKIQIEMFKELGLHFRVLDMPSEDLGAPAYRKYDIEVWIPSRNDYGEISSASNCTDYQSRRLNMKYTATNGGPSAFVHTLNGTACAIPRLILAILENNQQPDGSVLIPKVLQPFMGNKERILPLNGSSK</sequence>
<name>A0A8J4UXA9_9MYCE</name>
<evidence type="ECO:0000256" key="4">
    <source>
        <dbReference type="ARBA" id="ARBA00022840"/>
    </source>
</evidence>
<dbReference type="InterPro" id="IPR015866">
    <property type="entry name" value="Ser-tRNA-synth_1_N"/>
</dbReference>
<dbReference type="FunFam" id="3.30.930.10:FF:000055">
    <property type="entry name" value="Serine--tRNA ligase"/>
    <property type="match status" value="1"/>
</dbReference>
<evidence type="ECO:0000256" key="6">
    <source>
        <dbReference type="ARBA" id="ARBA00023146"/>
    </source>
</evidence>
<dbReference type="PANTHER" id="PTHR11778">
    <property type="entry name" value="SERYL-TRNA SYNTHETASE"/>
    <property type="match status" value="1"/>
</dbReference>
<proteinExistence type="predicted"/>
<keyword evidence="4 9" id="KW-0067">ATP-binding</keyword>
<reference evidence="11" key="1">
    <citation type="submission" date="2020-01" db="EMBL/GenBank/DDBJ databases">
        <title>Development of genomics and gene disruption for Polysphondylium violaceum indicates a role for the polyketide synthase stlB in stalk morphogenesis.</title>
        <authorList>
            <person name="Narita B."/>
            <person name="Kawabe Y."/>
            <person name="Kin K."/>
            <person name="Saito T."/>
            <person name="Gibbs R."/>
            <person name="Kuspa A."/>
            <person name="Muzny D."/>
            <person name="Queller D."/>
            <person name="Richards S."/>
            <person name="Strassman J."/>
            <person name="Sucgang R."/>
            <person name="Worley K."/>
            <person name="Schaap P."/>
        </authorList>
    </citation>
    <scope>NUCLEOTIDE SEQUENCE</scope>
    <source>
        <strain evidence="11">QSvi11</strain>
    </source>
</reference>
<keyword evidence="5" id="KW-0648">Protein biosynthesis</keyword>
<dbReference type="PRINTS" id="PR00981">
    <property type="entry name" value="TRNASYNTHSER"/>
</dbReference>
<dbReference type="GO" id="GO:0004828">
    <property type="term" value="F:serine-tRNA ligase activity"/>
    <property type="evidence" value="ECO:0007669"/>
    <property type="project" value="UniProtKB-EC"/>
</dbReference>
<evidence type="ECO:0000313" key="12">
    <source>
        <dbReference type="Proteomes" id="UP000695562"/>
    </source>
</evidence>
<dbReference type="Proteomes" id="UP000695562">
    <property type="component" value="Unassembled WGS sequence"/>
</dbReference>
<feature type="binding site" evidence="8">
    <location>
        <position position="280"/>
    </location>
    <ligand>
        <name>L-serine</name>
        <dbReference type="ChEBI" id="CHEBI:33384"/>
    </ligand>
</feature>
<dbReference type="InterPro" id="IPR006195">
    <property type="entry name" value="aa-tRNA-synth_II"/>
</dbReference>
<keyword evidence="6" id="KW-0030">Aminoacyl-tRNA synthetase</keyword>
<dbReference type="EMBL" id="AJWJ01000520">
    <property type="protein sequence ID" value="KAF2070243.1"/>
    <property type="molecule type" value="Genomic_DNA"/>
</dbReference>
<dbReference type="SUPFAM" id="SSF46589">
    <property type="entry name" value="tRNA-binding arm"/>
    <property type="match status" value="1"/>
</dbReference>
<dbReference type="AlphaFoldDB" id="A0A8J4UXA9"/>
<dbReference type="Pfam" id="PF02403">
    <property type="entry name" value="Seryl_tRNA_N"/>
    <property type="match status" value="1"/>
</dbReference>
<feature type="domain" description="Aminoacyl-transfer RNA synthetases class-II family profile" evidence="10">
    <location>
        <begin position="229"/>
        <end position="458"/>
    </location>
</feature>
<keyword evidence="3" id="KW-0547">Nucleotide-binding</keyword>
<dbReference type="InterPro" id="IPR045864">
    <property type="entry name" value="aa-tRNA-synth_II/BPL/LPL"/>
</dbReference>
<dbReference type="SUPFAM" id="SSF55681">
    <property type="entry name" value="Class II aaRS and biotin synthetases"/>
    <property type="match status" value="1"/>
</dbReference>
<dbReference type="Gene3D" id="3.30.930.10">
    <property type="entry name" value="Bira Bifunctional Protein, Domain 2"/>
    <property type="match status" value="1"/>
</dbReference>
<dbReference type="OrthoDB" id="10264585at2759"/>
<keyword evidence="2" id="KW-0436">Ligase</keyword>
<dbReference type="InterPro" id="IPR033729">
    <property type="entry name" value="SerRS_core"/>
</dbReference>
<feature type="site" description="Important for serine binding" evidence="8">
    <location>
        <position position="433"/>
    </location>
</feature>
<dbReference type="InterPro" id="IPR002317">
    <property type="entry name" value="Ser-tRNA-ligase_type_1"/>
</dbReference>
<feature type="binding site" evidence="9">
    <location>
        <begin position="397"/>
        <end position="400"/>
    </location>
    <ligand>
        <name>ATP</name>
        <dbReference type="ChEBI" id="CHEBI:30616"/>
    </ligand>
</feature>
<gene>
    <name evidence="11" type="ORF">CYY_008439</name>
</gene>
<evidence type="ECO:0000256" key="8">
    <source>
        <dbReference type="PIRSR" id="PIRSR001529-1"/>
    </source>
</evidence>
<evidence type="ECO:0000256" key="1">
    <source>
        <dbReference type="ARBA" id="ARBA00012840"/>
    </source>
</evidence>
<dbReference type="GO" id="GO:0005524">
    <property type="term" value="F:ATP binding"/>
    <property type="evidence" value="ECO:0007669"/>
    <property type="project" value="UniProtKB-KW"/>
</dbReference>
<dbReference type="Pfam" id="PF00587">
    <property type="entry name" value="tRNA-synt_2b"/>
    <property type="match status" value="1"/>
</dbReference>
<dbReference type="GO" id="GO:0006434">
    <property type="term" value="P:seryl-tRNA aminoacylation"/>
    <property type="evidence" value="ECO:0007669"/>
    <property type="project" value="InterPro"/>
</dbReference>
<dbReference type="EC" id="6.1.1.11" evidence="1"/>
<evidence type="ECO:0000256" key="7">
    <source>
        <dbReference type="ARBA" id="ARBA00031113"/>
    </source>
</evidence>
<evidence type="ECO:0000313" key="11">
    <source>
        <dbReference type="EMBL" id="KAF2070243.1"/>
    </source>
</evidence>
<dbReference type="GO" id="GO:0005737">
    <property type="term" value="C:cytoplasm"/>
    <property type="evidence" value="ECO:0007669"/>
    <property type="project" value="UniProtKB-ARBA"/>
</dbReference>
<dbReference type="PROSITE" id="PS50862">
    <property type="entry name" value="AA_TRNA_LIGASE_II"/>
    <property type="match status" value="1"/>
</dbReference>
<feature type="binding site" evidence="9">
    <location>
        <begin position="326"/>
        <end position="329"/>
    </location>
    <ligand>
        <name>ATP</name>
        <dbReference type="ChEBI" id="CHEBI:30616"/>
    </ligand>
</feature>
<protein>
    <recommendedName>
        <fullName evidence="1">serine--tRNA ligase</fullName>
        <ecNumber evidence="1">6.1.1.11</ecNumber>
    </recommendedName>
    <alternativeName>
        <fullName evidence="7">Seryl-tRNA synthetase</fullName>
    </alternativeName>
</protein>
<dbReference type="Gene3D" id="1.10.287.40">
    <property type="entry name" value="Serine-tRNA synthetase, tRNA binding domain"/>
    <property type="match status" value="1"/>
</dbReference>
<feature type="binding site" evidence="8">
    <location>
        <position position="431"/>
    </location>
    <ligand>
        <name>L-serine</name>
        <dbReference type="ChEBI" id="CHEBI:33384"/>
    </ligand>
</feature>
<accession>A0A8J4UXA9</accession>
<dbReference type="InterPro" id="IPR042103">
    <property type="entry name" value="SerRS_1_N_sf"/>
</dbReference>
<evidence type="ECO:0000256" key="9">
    <source>
        <dbReference type="PIRSR" id="PIRSR001529-2"/>
    </source>
</evidence>
<evidence type="ECO:0000256" key="2">
    <source>
        <dbReference type="ARBA" id="ARBA00022598"/>
    </source>
</evidence>
<dbReference type="CDD" id="cd00770">
    <property type="entry name" value="SerRS_core"/>
    <property type="match status" value="1"/>
</dbReference>
<dbReference type="InterPro" id="IPR002314">
    <property type="entry name" value="aa-tRNA-synt_IIb"/>
</dbReference>
<evidence type="ECO:0000259" key="10">
    <source>
        <dbReference type="PROSITE" id="PS50862"/>
    </source>
</evidence>
<organism evidence="11 12">
    <name type="scientific">Polysphondylium violaceum</name>
    <dbReference type="NCBI Taxonomy" id="133409"/>
    <lineage>
        <taxon>Eukaryota</taxon>
        <taxon>Amoebozoa</taxon>
        <taxon>Evosea</taxon>
        <taxon>Eumycetozoa</taxon>
        <taxon>Dictyostelia</taxon>
        <taxon>Dictyosteliales</taxon>
        <taxon>Dictyosteliaceae</taxon>
        <taxon>Polysphondylium</taxon>
    </lineage>
</organism>
<dbReference type="PIRSF" id="PIRSF001529">
    <property type="entry name" value="Ser-tRNA-synth_IIa"/>
    <property type="match status" value="1"/>
</dbReference>
<evidence type="ECO:0000256" key="3">
    <source>
        <dbReference type="ARBA" id="ARBA00022741"/>
    </source>
</evidence>
<feature type="binding site" evidence="8">
    <location>
        <position position="311"/>
    </location>
    <ligand>
        <name>L-serine</name>
        <dbReference type="ChEBI" id="CHEBI:33384"/>
    </ligand>
</feature>
<evidence type="ECO:0000256" key="5">
    <source>
        <dbReference type="ARBA" id="ARBA00022917"/>
    </source>
</evidence>
<dbReference type="NCBIfam" id="TIGR00414">
    <property type="entry name" value="serS"/>
    <property type="match status" value="1"/>
</dbReference>
<comment type="caution">
    <text evidence="11">The sequence shown here is derived from an EMBL/GenBank/DDBJ whole genome shotgun (WGS) entry which is preliminary data.</text>
</comment>
<keyword evidence="12" id="KW-1185">Reference proteome</keyword>
<feature type="binding site" evidence="9">
    <location>
        <begin position="311"/>
        <end position="313"/>
    </location>
    <ligand>
        <name>ATP</name>
        <dbReference type="ChEBI" id="CHEBI:30616"/>
    </ligand>
</feature>
<feature type="binding site" evidence="8">
    <location>
        <position position="333"/>
    </location>
    <ligand>
        <name>L-serine</name>
        <dbReference type="ChEBI" id="CHEBI:33384"/>
    </ligand>
</feature>
<dbReference type="InterPro" id="IPR010978">
    <property type="entry name" value="tRNA-bd_arm"/>
</dbReference>